<dbReference type="PANTHER" id="PTHR35585:SF1">
    <property type="entry name" value="HHE DOMAIN PROTEIN (AFU_ORTHOLOGUE AFUA_4G00730)"/>
    <property type="match status" value="1"/>
</dbReference>
<gene>
    <name evidence="1" type="ORF">CC1G_07511</name>
</gene>
<evidence type="ECO:0000313" key="2">
    <source>
        <dbReference type="Proteomes" id="UP000001861"/>
    </source>
</evidence>
<dbReference type="EMBL" id="AACS02000006">
    <property type="protein sequence ID" value="EAU83776.2"/>
    <property type="molecule type" value="Genomic_DNA"/>
</dbReference>
<dbReference type="OrthoDB" id="9983919at2759"/>
<accession>A8P145</accession>
<name>A8P145_COPC7</name>
<dbReference type="GeneID" id="6014588"/>
<comment type="caution">
    <text evidence="1">The sequence shown here is derived from an EMBL/GenBank/DDBJ whole genome shotgun (WGS) entry which is preliminary data.</text>
</comment>
<dbReference type="HOGENOM" id="CLU_079417_0_0_1"/>
<protein>
    <recommendedName>
        <fullName evidence="3">Hemerythrin-like domain-containing protein</fullName>
    </recommendedName>
</protein>
<dbReference type="PANTHER" id="PTHR35585">
    <property type="entry name" value="HHE DOMAIN PROTEIN (AFU_ORTHOLOGUE AFUA_4G00730)"/>
    <property type="match status" value="1"/>
</dbReference>
<dbReference type="RefSeq" id="XP_001838021.2">
    <property type="nucleotide sequence ID" value="XM_001837969.2"/>
</dbReference>
<organism evidence="1 2">
    <name type="scientific">Coprinopsis cinerea (strain Okayama-7 / 130 / ATCC MYA-4618 / FGSC 9003)</name>
    <name type="common">Inky cap fungus</name>
    <name type="synonym">Hormographiella aspergillata</name>
    <dbReference type="NCBI Taxonomy" id="240176"/>
    <lineage>
        <taxon>Eukaryota</taxon>
        <taxon>Fungi</taxon>
        <taxon>Dikarya</taxon>
        <taxon>Basidiomycota</taxon>
        <taxon>Agaricomycotina</taxon>
        <taxon>Agaricomycetes</taxon>
        <taxon>Agaricomycetidae</taxon>
        <taxon>Agaricales</taxon>
        <taxon>Agaricineae</taxon>
        <taxon>Psathyrellaceae</taxon>
        <taxon>Coprinopsis</taxon>
    </lineage>
</organism>
<dbReference type="Proteomes" id="UP000001861">
    <property type="component" value="Unassembled WGS sequence"/>
</dbReference>
<proteinExistence type="predicted"/>
<reference evidence="1 2" key="1">
    <citation type="journal article" date="2010" name="Proc. Natl. Acad. Sci. U.S.A.">
        <title>Insights into evolution of multicellular fungi from the assembled chromosomes of the mushroom Coprinopsis cinerea (Coprinus cinereus).</title>
        <authorList>
            <person name="Stajich J.E."/>
            <person name="Wilke S.K."/>
            <person name="Ahren D."/>
            <person name="Au C.H."/>
            <person name="Birren B.W."/>
            <person name="Borodovsky M."/>
            <person name="Burns C."/>
            <person name="Canback B."/>
            <person name="Casselton L.A."/>
            <person name="Cheng C.K."/>
            <person name="Deng J."/>
            <person name="Dietrich F.S."/>
            <person name="Fargo D.C."/>
            <person name="Farman M.L."/>
            <person name="Gathman A.C."/>
            <person name="Goldberg J."/>
            <person name="Guigo R."/>
            <person name="Hoegger P.J."/>
            <person name="Hooker J.B."/>
            <person name="Huggins A."/>
            <person name="James T.Y."/>
            <person name="Kamada T."/>
            <person name="Kilaru S."/>
            <person name="Kodira C."/>
            <person name="Kues U."/>
            <person name="Kupfer D."/>
            <person name="Kwan H.S."/>
            <person name="Lomsadze A."/>
            <person name="Li W."/>
            <person name="Lilly W.W."/>
            <person name="Ma L.J."/>
            <person name="Mackey A.J."/>
            <person name="Manning G."/>
            <person name="Martin F."/>
            <person name="Muraguchi H."/>
            <person name="Natvig D.O."/>
            <person name="Palmerini H."/>
            <person name="Ramesh M.A."/>
            <person name="Rehmeyer C.J."/>
            <person name="Roe B.A."/>
            <person name="Shenoy N."/>
            <person name="Stanke M."/>
            <person name="Ter-Hovhannisyan V."/>
            <person name="Tunlid A."/>
            <person name="Velagapudi R."/>
            <person name="Vision T.J."/>
            <person name="Zeng Q."/>
            <person name="Zolan M.E."/>
            <person name="Pukkila P.J."/>
        </authorList>
    </citation>
    <scope>NUCLEOTIDE SEQUENCE [LARGE SCALE GENOMIC DNA]</scope>
    <source>
        <strain evidence="2">Okayama-7 / 130 / ATCC MYA-4618 / FGSC 9003</strain>
    </source>
</reference>
<dbReference type="VEuPathDB" id="FungiDB:CC1G_07511"/>
<dbReference type="InParanoid" id="A8P145"/>
<sequence>MSTWADPLQHLIASEHQEACVYALFDSYIGNAGNPEVQKTMADQLCWQIARHSAAEELLIYPLFEKFLGEDDHQLVKQSLFNLSKTQFGTPAFDDLLTDIVRTMKIHSETEESSDLPMLLALLPQADSQLAIEQFTLSKQFAPIYAPSGKVPIPSWTDLIQATPEQIAKAFQQLGT</sequence>
<dbReference type="AlphaFoldDB" id="A8P145"/>
<evidence type="ECO:0008006" key="3">
    <source>
        <dbReference type="Google" id="ProtNLM"/>
    </source>
</evidence>
<keyword evidence="2" id="KW-1185">Reference proteome</keyword>
<dbReference type="KEGG" id="cci:CC1G_07511"/>
<evidence type="ECO:0000313" key="1">
    <source>
        <dbReference type="EMBL" id="EAU83776.2"/>
    </source>
</evidence>